<reference evidence="3 4" key="1">
    <citation type="submission" date="2020-08" db="EMBL/GenBank/DDBJ databases">
        <authorList>
            <person name="Sun Q."/>
            <person name="Inoue M."/>
        </authorList>
    </citation>
    <scope>NUCLEOTIDE SEQUENCE [LARGE SCALE GENOMIC DNA]</scope>
    <source>
        <strain evidence="3 4">CCM 8938</strain>
    </source>
</reference>
<feature type="domain" description="Transposase IS200-like" evidence="2">
    <location>
        <begin position="12"/>
        <end position="137"/>
    </location>
</feature>
<proteinExistence type="predicted"/>
<dbReference type="InterPro" id="IPR002686">
    <property type="entry name" value="Transposase_17"/>
</dbReference>
<dbReference type="Gene3D" id="3.30.70.1290">
    <property type="entry name" value="Transposase IS200-like"/>
    <property type="match status" value="1"/>
</dbReference>
<accession>A0ABR7KUV2</accession>
<organism evidence="3 4">
    <name type="scientific">Pedobacter fastidiosus</name>
    <dbReference type="NCBI Taxonomy" id="2765361"/>
    <lineage>
        <taxon>Bacteria</taxon>
        <taxon>Pseudomonadati</taxon>
        <taxon>Bacteroidota</taxon>
        <taxon>Sphingobacteriia</taxon>
        <taxon>Sphingobacteriales</taxon>
        <taxon>Sphingobacteriaceae</taxon>
        <taxon>Pedobacter</taxon>
    </lineage>
</organism>
<evidence type="ECO:0000259" key="2">
    <source>
        <dbReference type="SMART" id="SM01321"/>
    </source>
</evidence>
<dbReference type="EMBL" id="JACRYL010000013">
    <property type="protein sequence ID" value="MBC6111820.1"/>
    <property type="molecule type" value="Genomic_DNA"/>
</dbReference>
<dbReference type="InterPro" id="IPR036515">
    <property type="entry name" value="Transposase_17_sf"/>
</dbReference>
<dbReference type="Proteomes" id="UP000652755">
    <property type="component" value="Unassembled WGS sequence"/>
</dbReference>
<keyword evidence="4" id="KW-1185">Reference proteome</keyword>
<dbReference type="PANTHER" id="PTHR34322:SF2">
    <property type="entry name" value="TRANSPOSASE IS200-LIKE DOMAIN-CONTAINING PROTEIN"/>
    <property type="match status" value="1"/>
</dbReference>
<keyword evidence="1" id="KW-0472">Membrane</keyword>
<evidence type="ECO:0000256" key="1">
    <source>
        <dbReference type="SAM" id="Phobius"/>
    </source>
</evidence>
<gene>
    <name evidence="3" type="ORF">H7U22_15455</name>
</gene>
<keyword evidence="1" id="KW-0812">Transmembrane</keyword>
<sequence>MAKTEHYYTKFEEGNFYHIYNRSIDKQPLFKSEENCKFFLKKFDFYLSNVLSVYAFCLLGNHFHFLIRIDDVFKDKQIGISTHEVVSKQFRMFFQSYAMAFNIENDRTGSLFQTPFKRSLVTDEQYFTKLVYYIHSNPQKHKLISDFRDWRWSSYTKILLDSVTKLKKQEVLNWFGGKQEYLRYHDEIQEYMQFEL</sequence>
<dbReference type="SMART" id="SM01321">
    <property type="entry name" value="Y1_Tnp"/>
    <property type="match status" value="1"/>
</dbReference>
<evidence type="ECO:0000313" key="3">
    <source>
        <dbReference type="EMBL" id="MBC6111820.1"/>
    </source>
</evidence>
<protein>
    <recommendedName>
        <fullName evidence="2">Transposase IS200-like domain-containing protein</fullName>
    </recommendedName>
</protein>
<comment type="caution">
    <text evidence="3">The sequence shown here is derived from an EMBL/GenBank/DDBJ whole genome shotgun (WGS) entry which is preliminary data.</text>
</comment>
<dbReference type="PANTHER" id="PTHR34322">
    <property type="entry name" value="TRANSPOSASE, Y1_TNP DOMAIN-CONTAINING"/>
    <property type="match status" value="1"/>
</dbReference>
<keyword evidence="1" id="KW-1133">Transmembrane helix</keyword>
<feature type="transmembrane region" description="Helical" evidence="1">
    <location>
        <begin position="45"/>
        <end position="67"/>
    </location>
</feature>
<dbReference type="SUPFAM" id="SSF143422">
    <property type="entry name" value="Transposase IS200-like"/>
    <property type="match status" value="1"/>
</dbReference>
<dbReference type="RefSeq" id="WP_187072251.1">
    <property type="nucleotide sequence ID" value="NZ_JACRYL010000013.1"/>
</dbReference>
<name>A0ABR7KUV2_9SPHI</name>
<evidence type="ECO:0000313" key="4">
    <source>
        <dbReference type="Proteomes" id="UP000652755"/>
    </source>
</evidence>